<reference evidence="3 4" key="1">
    <citation type="submission" date="2023-03" db="EMBL/GenBank/DDBJ databases">
        <authorList>
            <person name="Mo P."/>
        </authorList>
    </citation>
    <scope>NUCLEOTIDE SEQUENCE [LARGE SCALE GENOMIC DNA]</scope>
    <source>
        <strain evidence="3 4">HUAS 5</strain>
    </source>
</reference>
<dbReference type="Pfam" id="PF24837">
    <property type="entry name" value="AMIN-like"/>
    <property type="match status" value="1"/>
</dbReference>
<feature type="chain" id="PRO_5046251511" description="AMIN-like domain-containing protein" evidence="1">
    <location>
        <begin position="22"/>
        <end position="197"/>
    </location>
</feature>
<evidence type="ECO:0000256" key="1">
    <source>
        <dbReference type="SAM" id="SignalP"/>
    </source>
</evidence>
<keyword evidence="1" id="KW-0732">Signal</keyword>
<accession>A0ABY8KCQ9</accession>
<proteinExistence type="predicted"/>
<dbReference type="EMBL" id="CP121682">
    <property type="protein sequence ID" value="WGD44601.1"/>
    <property type="molecule type" value="Genomic_DNA"/>
</dbReference>
<dbReference type="Proteomes" id="UP001216440">
    <property type="component" value="Chromosome"/>
</dbReference>
<keyword evidence="4" id="KW-1185">Reference proteome</keyword>
<evidence type="ECO:0000313" key="3">
    <source>
        <dbReference type="EMBL" id="WGD44601.1"/>
    </source>
</evidence>
<organism evidence="3 4">
    <name type="scientific">Streptomyces cathayae</name>
    <dbReference type="NCBI Taxonomy" id="3031124"/>
    <lineage>
        <taxon>Bacteria</taxon>
        <taxon>Bacillati</taxon>
        <taxon>Actinomycetota</taxon>
        <taxon>Actinomycetes</taxon>
        <taxon>Kitasatosporales</taxon>
        <taxon>Streptomycetaceae</taxon>
        <taxon>Streptomyces</taxon>
    </lineage>
</organism>
<dbReference type="InterPro" id="IPR056303">
    <property type="entry name" value="AMIN-like"/>
</dbReference>
<protein>
    <recommendedName>
        <fullName evidence="2">AMIN-like domain-containing protein</fullName>
    </recommendedName>
</protein>
<gene>
    <name evidence="3" type="ORF">PYS65_33190</name>
</gene>
<feature type="domain" description="AMIN-like" evidence="2">
    <location>
        <begin position="60"/>
        <end position="191"/>
    </location>
</feature>
<evidence type="ECO:0000259" key="2">
    <source>
        <dbReference type="Pfam" id="PF24837"/>
    </source>
</evidence>
<name>A0ABY8KCQ9_9ACTN</name>
<sequence>MCVTLALVGGTLGTAAAPAAATPTASPRTVSVQAVTPRSAACPTGWGSLAKTAPTATTTPVRDVRTGHHTCYDRMVVDLPGAGGSGIGYTVRYVDRLYQDGSGRPVPVAGGAVLEVRVAAPPYDPGTGRPTYPARAGQPLPGVDLTGYRTFRDARFAAGFEGDTQIGLGVRTRLPFRVLQLPDRLVIDVAHSWTDAS</sequence>
<feature type="signal peptide" evidence="1">
    <location>
        <begin position="1"/>
        <end position="21"/>
    </location>
</feature>
<evidence type="ECO:0000313" key="4">
    <source>
        <dbReference type="Proteomes" id="UP001216440"/>
    </source>
</evidence>